<reference evidence="3 4" key="1">
    <citation type="submission" date="2024-03" db="EMBL/GenBank/DDBJ databases">
        <title>Complete genome sequence of the green alga Chloropicon roscoffensis RCC1871.</title>
        <authorList>
            <person name="Lemieux C."/>
            <person name="Pombert J.-F."/>
            <person name="Otis C."/>
            <person name="Turmel M."/>
        </authorList>
    </citation>
    <scope>NUCLEOTIDE SEQUENCE [LARGE SCALE GENOMIC DNA]</scope>
    <source>
        <strain evidence="3 4">RCC1871</strain>
    </source>
</reference>
<evidence type="ECO:0000313" key="3">
    <source>
        <dbReference type="EMBL" id="WZN65412.1"/>
    </source>
</evidence>
<dbReference type="AlphaFoldDB" id="A0AAX4PGU0"/>
<evidence type="ECO:0000313" key="4">
    <source>
        <dbReference type="Proteomes" id="UP001472866"/>
    </source>
</evidence>
<dbReference type="Proteomes" id="UP001472866">
    <property type="component" value="Chromosome 12"/>
</dbReference>
<evidence type="ECO:0000256" key="2">
    <source>
        <dbReference type="SAM" id="MobiDB-lite"/>
    </source>
</evidence>
<sequence length="267" mass="29858">MGRRGQKSKRSKAVAAAPDFDVEAERCRSVLKELRGRNHNNNNNSTPGGLREVERGDATGLAFLALQLEDKGVQTEGFEVYESESEASTAPASPAAAEGEGVEEALGVENLVAKQAEALHRAKQILMRDNQDLSDQVEALQMMITACEEQRLKLLEENSALAFENSVLSGSLSMARERTQQYERAQQETEMLLSPQSPLSPVALVQWFEDRRWNNDWTLVTKNLFEKPFTLGEKVGELSSKLIRDYVRQDGDHEYTLAGTLYRHLFA</sequence>
<keyword evidence="1" id="KW-0175">Coiled coil</keyword>
<evidence type="ECO:0000256" key="1">
    <source>
        <dbReference type="SAM" id="Coils"/>
    </source>
</evidence>
<proteinExistence type="predicted"/>
<feature type="coiled-coil region" evidence="1">
    <location>
        <begin position="116"/>
        <end position="157"/>
    </location>
</feature>
<organism evidence="3 4">
    <name type="scientific">Chloropicon roscoffensis</name>
    <dbReference type="NCBI Taxonomy" id="1461544"/>
    <lineage>
        <taxon>Eukaryota</taxon>
        <taxon>Viridiplantae</taxon>
        <taxon>Chlorophyta</taxon>
        <taxon>Chloropicophyceae</taxon>
        <taxon>Chloropicales</taxon>
        <taxon>Chloropicaceae</taxon>
        <taxon>Chloropicon</taxon>
    </lineage>
</organism>
<accession>A0AAX4PGU0</accession>
<dbReference type="EMBL" id="CP151512">
    <property type="protein sequence ID" value="WZN65412.1"/>
    <property type="molecule type" value="Genomic_DNA"/>
</dbReference>
<gene>
    <name evidence="3" type="ORF">HKI87_12g69700</name>
</gene>
<feature type="region of interest" description="Disordered" evidence="2">
    <location>
        <begin position="79"/>
        <end position="101"/>
    </location>
</feature>
<protein>
    <submittedName>
        <fullName evidence="3">Uncharacterized protein</fullName>
    </submittedName>
</protein>
<keyword evidence="4" id="KW-1185">Reference proteome</keyword>
<name>A0AAX4PGU0_9CHLO</name>
<feature type="compositionally biased region" description="Low complexity" evidence="2">
    <location>
        <begin position="86"/>
        <end position="101"/>
    </location>
</feature>